<name>A0A6I9RIC9_ELAGV</name>
<sequence length="237" mass="27372">MDQLKEEEQQQQQQEQNFLEEETKQLKEYDTIPPTPLIALNHVSRLCKSVQASIDFYVKVLGFVLIHRPPTFDFDGAWSQLTSLQPNFLSIPLFNRTTFSSFWGCRLFNYGVGIHLIQKKDGGSLMDARPDKLDPLDNHVSFQCEDMEVMEKRLKETNIKYLKRTVGGEEEEEEEASPIDQLFFNDPDGFMIEICNCENLELVPAGSLGRIRLPRHHHNPPLHINGSQNQTQRQDQA</sequence>
<keyword evidence="3" id="KW-1185">Reference proteome</keyword>
<dbReference type="PROSITE" id="PS51819">
    <property type="entry name" value="VOC"/>
    <property type="match status" value="1"/>
</dbReference>
<dbReference type="Proteomes" id="UP000504607">
    <property type="component" value="Chromosome 7"/>
</dbReference>
<dbReference type="InterPro" id="IPR037523">
    <property type="entry name" value="VOC_core"/>
</dbReference>
<dbReference type="OrthoDB" id="16820at2759"/>
<dbReference type="SUPFAM" id="SSF54593">
    <property type="entry name" value="Glyoxalase/Bleomycin resistance protein/Dihydroxybiphenyl dioxygenase"/>
    <property type="match status" value="1"/>
</dbReference>
<evidence type="ECO:0000313" key="4">
    <source>
        <dbReference type="RefSeq" id="XP_010926992.1"/>
    </source>
</evidence>
<dbReference type="FunCoup" id="A0A6I9RIC9">
    <property type="interactions" value="7"/>
</dbReference>
<protein>
    <submittedName>
        <fullName evidence="4">Uncharacterized protein LOC105049128 isoform X1</fullName>
    </submittedName>
</protein>
<dbReference type="Pfam" id="PF00903">
    <property type="entry name" value="Glyoxalase"/>
    <property type="match status" value="1"/>
</dbReference>
<gene>
    <name evidence="4" type="primary">LOC105049128</name>
</gene>
<dbReference type="AlphaFoldDB" id="A0A6I9RIC9"/>
<dbReference type="Gene3D" id="3.10.180.10">
    <property type="entry name" value="2,3-Dihydroxybiphenyl 1,2-Dioxygenase, domain 1"/>
    <property type="match status" value="1"/>
</dbReference>
<reference evidence="4" key="1">
    <citation type="submission" date="2025-08" db="UniProtKB">
        <authorList>
            <consortium name="RefSeq"/>
        </authorList>
    </citation>
    <scope>IDENTIFICATION</scope>
</reference>
<dbReference type="RefSeq" id="XP_010926992.1">
    <property type="nucleotide sequence ID" value="XM_010928690.3"/>
</dbReference>
<dbReference type="PANTHER" id="PTHR46142:SF8">
    <property type="entry name" value="EXPRESSED PROTEIN"/>
    <property type="match status" value="1"/>
</dbReference>
<proteinExistence type="predicted"/>
<dbReference type="PANTHER" id="PTHR46142">
    <property type="match status" value="1"/>
</dbReference>
<dbReference type="InParanoid" id="A0A6I9RIC9"/>
<dbReference type="InterPro" id="IPR029068">
    <property type="entry name" value="Glyas_Bleomycin-R_OHBP_Dase"/>
</dbReference>
<evidence type="ECO:0000259" key="2">
    <source>
        <dbReference type="PROSITE" id="PS51819"/>
    </source>
</evidence>
<organism evidence="3 4">
    <name type="scientific">Elaeis guineensis var. tenera</name>
    <name type="common">Oil palm</name>
    <dbReference type="NCBI Taxonomy" id="51953"/>
    <lineage>
        <taxon>Eukaryota</taxon>
        <taxon>Viridiplantae</taxon>
        <taxon>Streptophyta</taxon>
        <taxon>Embryophyta</taxon>
        <taxon>Tracheophyta</taxon>
        <taxon>Spermatophyta</taxon>
        <taxon>Magnoliopsida</taxon>
        <taxon>Liliopsida</taxon>
        <taxon>Arecaceae</taxon>
        <taxon>Arecoideae</taxon>
        <taxon>Cocoseae</taxon>
        <taxon>Elaeidinae</taxon>
        <taxon>Elaeis</taxon>
    </lineage>
</organism>
<feature type="compositionally biased region" description="Polar residues" evidence="1">
    <location>
        <begin position="226"/>
        <end position="237"/>
    </location>
</feature>
<feature type="domain" description="VOC" evidence="2">
    <location>
        <begin position="39"/>
        <end position="197"/>
    </location>
</feature>
<dbReference type="InterPro" id="IPR004360">
    <property type="entry name" value="Glyas_Fos-R_dOase_dom"/>
</dbReference>
<evidence type="ECO:0000256" key="1">
    <source>
        <dbReference type="SAM" id="MobiDB-lite"/>
    </source>
</evidence>
<dbReference type="GeneID" id="105049128"/>
<evidence type="ECO:0000313" key="3">
    <source>
        <dbReference type="Proteomes" id="UP000504607"/>
    </source>
</evidence>
<feature type="region of interest" description="Disordered" evidence="1">
    <location>
        <begin position="213"/>
        <end position="237"/>
    </location>
</feature>
<dbReference type="KEGG" id="egu:105049128"/>
<accession>A0A6I9RIC9</accession>